<keyword evidence="3" id="KW-1185">Reference proteome</keyword>
<proteinExistence type="predicted"/>
<organism evidence="2 3">
    <name type="scientific">Roseomonas alba</name>
    <dbReference type="NCBI Taxonomy" id="2846776"/>
    <lineage>
        <taxon>Bacteria</taxon>
        <taxon>Pseudomonadati</taxon>
        <taxon>Pseudomonadota</taxon>
        <taxon>Alphaproteobacteria</taxon>
        <taxon>Acetobacterales</taxon>
        <taxon>Roseomonadaceae</taxon>
        <taxon>Roseomonas</taxon>
    </lineage>
</organism>
<feature type="transmembrane region" description="Helical" evidence="1">
    <location>
        <begin position="35"/>
        <end position="53"/>
    </location>
</feature>
<keyword evidence="1" id="KW-1133">Transmembrane helix</keyword>
<evidence type="ECO:0000256" key="1">
    <source>
        <dbReference type="SAM" id="Phobius"/>
    </source>
</evidence>
<dbReference type="Proteomes" id="UP001196565">
    <property type="component" value="Unassembled WGS sequence"/>
</dbReference>
<name>A0ABS7A318_9PROT</name>
<evidence type="ECO:0000313" key="2">
    <source>
        <dbReference type="EMBL" id="MBW6396563.1"/>
    </source>
</evidence>
<keyword evidence="1" id="KW-0472">Membrane</keyword>
<dbReference type="EMBL" id="JAHYBZ010000001">
    <property type="protein sequence ID" value="MBW6396563.1"/>
    <property type="molecule type" value="Genomic_DNA"/>
</dbReference>
<comment type="caution">
    <text evidence="2">The sequence shown here is derived from an EMBL/GenBank/DDBJ whole genome shotgun (WGS) entry which is preliminary data.</text>
</comment>
<protein>
    <recommendedName>
        <fullName evidence="4">DUF58 domain-containing protein</fullName>
    </recommendedName>
</protein>
<keyword evidence="1" id="KW-0812">Transmembrane</keyword>
<sequence length="186" mass="19768">MFGRDRIGAGWIGIGIAGAAFVVVAAVQAAIGSPVVMLAVGPVLGMFALGCAVTRQVRIDPSRGEVVVSRRVLGLAVARRVPLDRFGAVVVRMEIIRPRRSVSDLSLRGDQVHAHYGLSLEGRRRVRLEWLLPPGEPAARRDAAEGLARTLAGRLGLVAERRGYAVESAPDGVVLSVPRRGVSARL</sequence>
<feature type="transmembrane region" description="Helical" evidence="1">
    <location>
        <begin position="7"/>
        <end position="29"/>
    </location>
</feature>
<gene>
    <name evidence="2" type="ORF">KPL78_01835</name>
</gene>
<accession>A0ABS7A318</accession>
<evidence type="ECO:0008006" key="4">
    <source>
        <dbReference type="Google" id="ProtNLM"/>
    </source>
</evidence>
<reference evidence="2 3" key="1">
    <citation type="submission" date="2021-07" db="EMBL/GenBank/DDBJ databases">
        <authorList>
            <person name="So Y."/>
        </authorList>
    </citation>
    <scope>NUCLEOTIDE SEQUENCE [LARGE SCALE GENOMIC DNA]</scope>
    <source>
        <strain evidence="2 3">HJA6</strain>
    </source>
</reference>
<evidence type="ECO:0000313" key="3">
    <source>
        <dbReference type="Proteomes" id="UP001196565"/>
    </source>
</evidence>